<gene>
    <name evidence="1" type="ORF">F7Q99_38190</name>
</gene>
<keyword evidence="2" id="KW-1185">Reference proteome</keyword>
<accession>A0A6N7L3Q2</accession>
<evidence type="ECO:0000313" key="1">
    <source>
        <dbReference type="EMBL" id="MQS17865.1"/>
    </source>
</evidence>
<dbReference type="Proteomes" id="UP000450000">
    <property type="component" value="Unassembled WGS sequence"/>
</dbReference>
<proteinExistence type="predicted"/>
<sequence>MGRKKAGKPRRSRGTVEYTLQQLQPPGYDQWMALAPDAYDRAMQDMRLSPETVAMTRRLSRLAPLYGTKIPVQALWLDLAVDQGVLQLRRPDGSVGHLPVAELAAMIGDQRAATDVRSTVHELHAAGGVLVEPSNQEEVVLRVVVGKPTKPGDPWLFGGDLASALVPKVCIPVAPGSLPPDEFAALGYLRAHLAEGTTGTAQEYASFDGVGTEERAQQLFDAVAHLIDARGCPACPTAHLCTRDLETEPTV</sequence>
<evidence type="ECO:0000313" key="2">
    <source>
        <dbReference type="Proteomes" id="UP000450000"/>
    </source>
</evidence>
<dbReference type="RefSeq" id="WP_153471606.1">
    <property type="nucleotide sequence ID" value="NZ_WBOF01000007.1"/>
</dbReference>
<reference evidence="1 2" key="1">
    <citation type="submission" date="2019-09" db="EMBL/GenBank/DDBJ databases">
        <title>Genome Sequences of Streptomyces kaniharaensis ATCC 21070.</title>
        <authorList>
            <person name="Zhu W."/>
            <person name="De Crecy-Lagard V."/>
            <person name="Richards N.G."/>
        </authorList>
    </citation>
    <scope>NUCLEOTIDE SEQUENCE [LARGE SCALE GENOMIC DNA]</scope>
    <source>
        <strain evidence="1 2">SF-557</strain>
    </source>
</reference>
<organism evidence="1 2">
    <name type="scientific">Streptomyces kaniharaensis</name>
    <dbReference type="NCBI Taxonomy" id="212423"/>
    <lineage>
        <taxon>Bacteria</taxon>
        <taxon>Bacillati</taxon>
        <taxon>Actinomycetota</taxon>
        <taxon>Actinomycetes</taxon>
        <taxon>Kitasatosporales</taxon>
        <taxon>Streptomycetaceae</taxon>
        <taxon>Streptomyces</taxon>
    </lineage>
</organism>
<dbReference type="AlphaFoldDB" id="A0A6N7L3Q2"/>
<name>A0A6N7L3Q2_9ACTN</name>
<comment type="caution">
    <text evidence="1">The sequence shown here is derived from an EMBL/GenBank/DDBJ whole genome shotgun (WGS) entry which is preliminary data.</text>
</comment>
<protein>
    <submittedName>
        <fullName evidence="1">Uncharacterized protein</fullName>
    </submittedName>
</protein>
<dbReference type="OrthoDB" id="4184250at2"/>
<dbReference type="EMBL" id="WBOF01000007">
    <property type="protein sequence ID" value="MQS17865.1"/>
    <property type="molecule type" value="Genomic_DNA"/>
</dbReference>